<dbReference type="AlphaFoldDB" id="A0A1H5ZVL3"/>
<sequence>MTRALRAVLVAGALLVLAGCGVQPSGIIYGSSPPSGAVAAPATFTSLYLVSDGRLARIVRSAGPMSRAEALAMLARGPTEEERERGLTTEVPAEAAPFTVTADVSGRTVVTVSAPPRQLSALAVDQIACTAAADGGQVMIIGVGAGSGPVVCPLR</sequence>
<dbReference type="RefSeq" id="WP_093355439.1">
    <property type="nucleotide sequence ID" value="NZ_FNVB01000003.1"/>
</dbReference>
<name>A0A1H5ZVL3_9PSEU</name>
<dbReference type="Proteomes" id="UP000199690">
    <property type="component" value="Unassembled WGS sequence"/>
</dbReference>
<evidence type="ECO:0000313" key="2">
    <source>
        <dbReference type="EMBL" id="SFE14278.1"/>
    </source>
</evidence>
<accession>A0A1H5ZVL3</accession>
<dbReference type="PROSITE" id="PS51257">
    <property type="entry name" value="PROKAR_LIPOPROTEIN"/>
    <property type="match status" value="1"/>
</dbReference>
<protein>
    <recommendedName>
        <fullName evidence="5">GerMN domain-containing protein</fullName>
    </recommendedName>
</protein>
<proteinExistence type="predicted"/>
<gene>
    <name evidence="1" type="ORF">SAMN02982929_01994</name>
    <name evidence="2" type="ORF">SAMN05216506_10955</name>
</gene>
<organism evidence="1 4">
    <name type="scientific">Saccharopolyspora kobensis</name>
    <dbReference type="NCBI Taxonomy" id="146035"/>
    <lineage>
        <taxon>Bacteria</taxon>
        <taxon>Bacillati</taxon>
        <taxon>Actinomycetota</taxon>
        <taxon>Actinomycetes</taxon>
        <taxon>Pseudonocardiales</taxon>
        <taxon>Pseudonocardiaceae</taxon>
        <taxon>Saccharopolyspora</taxon>
    </lineage>
</organism>
<reference evidence="3 4" key="2">
    <citation type="submission" date="2016-10" db="EMBL/GenBank/DDBJ databases">
        <authorList>
            <person name="Varghese N."/>
            <person name="Submissions S."/>
        </authorList>
    </citation>
    <scope>NUCLEOTIDE SEQUENCE [LARGE SCALE GENOMIC DNA]</scope>
    <source>
        <strain evidence="4">ATCC 20501</strain>
        <strain evidence="2 3">CGMCC 4.3529</strain>
    </source>
</reference>
<dbReference type="EMBL" id="FOME01000009">
    <property type="protein sequence ID" value="SFE14278.1"/>
    <property type="molecule type" value="Genomic_DNA"/>
</dbReference>
<evidence type="ECO:0000313" key="4">
    <source>
        <dbReference type="Proteomes" id="UP000236729"/>
    </source>
</evidence>
<dbReference type="Proteomes" id="UP000236729">
    <property type="component" value="Unassembled WGS sequence"/>
</dbReference>
<evidence type="ECO:0000313" key="1">
    <source>
        <dbReference type="EMBL" id="SEG39747.1"/>
    </source>
</evidence>
<dbReference type="EMBL" id="FNVB01000003">
    <property type="protein sequence ID" value="SEG39747.1"/>
    <property type="molecule type" value="Genomic_DNA"/>
</dbReference>
<evidence type="ECO:0000313" key="3">
    <source>
        <dbReference type="Proteomes" id="UP000199690"/>
    </source>
</evidence>
<accession>A0A1I1Y5J9</accession>
<reference evidence="1" key="1">
    <citation type="submission" date="2016-10" db="EMBL/GenBank/DDBJ databases">
        <authorList>
            <person name="de Groot N.N."/>
        </authorList>
    </citation>
    <scope>NUCLEOTIDE SEQUENCE [LARGE SCALE GENOMIC DNA]</scope>
    <source>
        <strain evidence="1">ATCC 20501</strain>
    </source>
</reference>
<evidence type="ECO:0008006" key="5">
    <source>
        <dbReference type="Google" id="ProtNLM"/>
    </source>
</evidence>
<keyword evidence="3" id="KW-1185">Reference proteome</keyword>